<keyword evidence="4" id="KW-1185">Reference proteome</keyword>
<name>A0A2B8BIU4_9PROT</name>
<evidence type="ECO:0000313" key="3">
    <source>
        <dbReference type="EMBL" id="PGH57805.1"/>
    </source>
</evidence>
<dbReference type="OrthoDB" id="9897305at2"/>
<keyword evidence="1" id="KW-1133">Transmembrane helix</keyword>
<organism evidence="3 4">
    <name type="scientific">Azospirillum palustre</name>
    <dbReference type="NCBI Taxonomy" id="2044885"/>
    <lineage>
        <taxon>Bacteria</taxon>
        <taxon>Pseudomonadati</taxon>
        <taxon>Pseudomonadota</taxon>
        <taxon>Alphaproteobacteria</taxon>
        <taxon>Rhodospirillales</taxon>
        <taxon>Azospirillaceae</taxon>
        <taxon>Azospirillum</taxon>
    </lineage>
</organism>
<feature type="transmembrane region" description="Helical" evidence="1">
    <location>
        <begin position="12"/>
        <end position="37"/>
    </location>
</feature>
<gene>
    <name evidence="3" type="ORF">CRT60_07435</name>
</gene>
<dbReference type="PROSITE" id="PS51724">
    <property type="entry name" value="SPOR"/>
    <property type="match status" value="1"/>
</dbReference>
<evidence type="ECO:0000259" key="2">
    <source>
        <dbReference type="PROSITE" id="PS51724"/>
    </source>
</evidence>
<evidence type="ECO:0000313" key="4">
    <source>
        <dbReference type="Proteomes" id="UP000225379"/>
    </source>
</evidence>
<keyword evidence="1" id="KW-0472">Membrane</keyword>
<protein>
    <submittedName>
        <fullName evidence="3">SPOR domain-containing protein</fullName>
    </submittedName>
</protein>
<feature type="domain" description="SPOR" evidence="2">
    <location>
        <begin position="184"/>
        <end position="264"/>
    </location>
</feature>
<proteinExistence type="predicted"/>
<keyword evidence="1" id="KW-0812">Transmembrane</keyword>
<evidence type="ECO:0000256" key="1">
    <source>
        <dbReference type="SAM" id="Phobius"/>
    </source>
</evidence>
<dbReference type="AlphaFoldDB" id="A0A2B8BIU4"/>
<dbReference type="GO" id="GO:0042834">
    <property type="term" value="F:peptidoglycan binding"/>
    <property type="evidence" value="ECO:0007669"/>
    <property type="project" value="InterPro"/>
</dbReference>
<dbReference type="Pfam" id="PF05036">
    <property type="entry name" value="SPOR"/>
    <property type="match status" value="1"/>
</dbReference>
<reference evidence="4" key="1">
    <citation type="submission" date="2017-10" db="EMBL/GenBank/DDBJ databases">
        <authorList>
            <person name="Kravchenko I.K."/>
            <person name="Grouzdev D.S."/>
        </authorList>
    </citation>
    <scope>NUCLEOTIDE SEQUENCE [LARGE SCALE GENOMIC DNA]</scope>
    <source>
        <strain evidence="4">B2</strain>
    </source>
</reference>
<accession>A0A2B8BIU4</accession>
<sequence>MAMTTITLGRGQVAGLAIGVVVLMVVAVLLGVGIAVATMGPAPATQVAAGPGAPSGAAPAAAPAGEGRFAGVADTVGMSAISRRFETEQAIKGTADHAADTVSGVAESVLDPVAHGTLAAAGRFLPSWMAAPVAKSVNRASFQARSKLSYGVENSVEERLFNGLDQVTGQGQGQGGQGAKAGDPAPVRSFAVELGRFANQANAESFADAAGQRGVSAAVSYAPDGGATTPYAVRSGRFTTTDEATAAADAIKRSSGVAGTVVTLAEPGGRS</sequence>
<dbReference type="EMBL" id="PDKW01000039">
    <property type="protein sequence ID" value="PGH57805.1"/>
    <property type="molecule type" value="Genomic_DNA"/>
</dbReference>
<dbReference type="Gene3D" id="3.30.70.1070">
    <property type="entry name" value="Sporulation related repeat"/>
    <property type="match status" value="1"/>
</dbReference>
<dbReference type="SUPFAM" id="SSF110997">
    <property type="entry name" value="Sporulation related repeat"/>
    <property type="match status" value="1"/>
</dbReference>
<dbReference type="InterPro" id="IPR036680">
    <property type="entry name" value="SPOR-like_sf"/>
</dbReference>
<dbReference type="Proteomes" id="UP000225379">
    <property type="component" value="Unassembled WGS sequence"/>
</dbReference>
<comment type="caution">
    <text evidence="3">The sequence shown here is derived from an EMBL/GenBank/DDBJ whole genome shotgun (WGS) entry which is preliminary data.</text>
</comment>
<dbReference type="InterPro" id="IPR007730">
    <property type="entry name" value="SPOR-like_dom"/>
</dbReference>